<dbReference type="SUPFAM" id="SSF53850">
    <property type="entry name" value="Periplasmic binding protein-like II"/>
    <property type="match status" value="1"/>
</dbReference>
<dbReference type="InterPro" id="IPR036390">
    <property type="entry name" value="WH_DNA-bd_sf"/>
</dbReference>
<evidence type="ECO:0000259" key="5">
    <source>
        <dbReference type="PROSITE" id="PS50931"/>
    </source>
</evidence>
<dbReference type="OrthoDB" id="3181812at2"/>
<dbReference type="Gene3D" id="3.40.190.290">
    <property type="match status" value="1"/>
</dbReference>
<keyword evidence="2" id="KW-0805">Transcription regulation</keyword>
<accession>A0A0D8HM07</accession>
<sequence length="309" mass="34054">MIELRQLRALLAIEDFKSFSQAAHALGTVQSNISAHLSRLEDSVGAILIDRKSGSLTQEGRAVALRARRLLAELDAIDSDISGLKNDVRGRVRIGMVGTVARWFVPPLINELSLRHPNLKIEVAEGTTSALEARVYSNAFEFAIMTRPTNTDELAFRAAFEEPLVLITTKEHRLANREAITLADLDNEPLLLPPRGTQFRDQIELIATQVGITLQPKAEIDGIRLLASMAFDGFAPTIAPTSAIPGFMVERLGIVEITGLPPRRVGIARRKRVAHSAAVKTVLDIVDEFFSSSKLAHRYKFPRGIRQIP</sequence>
<feature type="domain" description="HTH lysR-type" evidence="5">
    <location>
        <begin position="2"/>
        <end position="57"/>
    </location>
</feature>
<evidence type="ECO:0000256" key="4">
    <source>
        <dbReference type="ARBA" id="ARBA00023163"/>
    </source>
</evidence>
<dbReference type="CDD" id="cd05466">
    <property type="entry name" value="PBP2_LTTR_substrate"/>
    <property type="match status" value="1"/>
</dbReference>
<gene>
    <name evidence="6" type="primary">oxyR</name>
    <name evidence="6" type="ORF">AXFE_01520</name>
</gene>
<dbReference type="EMBL" id="JXYS01000002">
    <property type="protein sequence ID" value="KJF18948.1"/>
    <property type="molecule type" value="Genomic_DNA"/>
</dbReference>
<dbReference type="Gene3D" id="1.10.10.10">
    <property type="entry name" value="Winged helix-like DNA-binding domain superfamily/Winged helix DNA-binding domain"/>
    <property type="match status" value="1"/>
</dbReference>
<dbReference type="InterPro" id="IPR036388">
    <property type="entry name" value="WH-like_DNA-bd_sf"/>
</dbReference>
<keyword evidence="7" id="KW-1185">Reference proteome</keyword>
<dbReference type="GO" id="GO:0005829">
    <property type="term" value="C:cytosol"/>
    <property type="evidence" value="ECO:0007669"/>
    <property type="project" value="TreeGrafter"/>
</dbReference>
<protein>
    <submittedName>
        <fullName evidence="6">Hydrogen peroxide-inducible genes activator</fullName>
    </submittedName>
</protein>
<name>A0A0D8HM07_9ACTN</name>
<reference evidence="6 7" key="1">
    <citation type="submission" date="2015-01" db="EMBL/GenBank/DDBJ databases">
        <title>Draft genome of the acidophilic iron oxidizer Acidithrix ferrooxidans strain Py-F3.</title>
        <authorList>
            <person name="Poehlein A."/>
            <person name="Eisen S."/>
            <person name="Schloemann M."/>
            <person name="Johnson B.D."/>
            <person name="Daniel R."/>
            <person name="Muehling M."/>
        </authorList>
    </citation>
    <scope>NUCLEOTIDE SEQUENCE [LARGE SCALE GENOMIC DNA]</scope>
    <source>
        <strain evidence="6 7">Py-F3</strain>
    </source>
</reference>
<dbReference type="PROSITE" id="PS50931">
    <property type="entry name" value="HTH_LYSR"/>
    <property type="match status" value="1"/>
</dbReference>
<dbReference type="InterPro" id="IPR000847">
    <property type="entry name" value="LysR_HTH_N"/>
</dbReference>
<dbReference type="InterPro" id="IPR005119">
    <property type="entry name" value="LysR_subst-bd"/>
</dbReference>
<evidence type="ECO:0000256" key="2">
    <source>
        <dbReference type="ARBA" id="ARBA00023015"/>
    </source>
</evidence>
<proteinExistence type="inferred from homology"/>
<comment type="caution">
    <text evidence="6">The sequence shown here is derived from an EMBL/GenBank/DDBJ whole genome shotgun (WGS) entry which is preliminary data.</text>
</comment>
<comment type="similarity">
    <text evidence="1">Belongs to the LysR transcriptional regulatory family.</text>
</comment>
<dbReference type="Proteomes" id="UP000032360">
    <property type="component" value="Unassembled WGS sequence"/>
</dbReference>
<dbReference type="STRING" id="1280514.AXFE_01520"/>
<evidence type="ECO:0000313" key="7">
    <source>
        <dbReference type="Proteomes" id="UP000032360"/>
    </source>
</evidence>
<keyword evidence="3" id="KW-0238">DNA-binding</keyword>
<dbReference type="InterPro" id="IPR050950">
    <property type="entry name" value="HTH-type_LysR_regulators"/>
</dbReference>
<dbReference type="PANTHER" id="PTHR30419">
    <property type="entry name" value="HTH-TYPE TRANSCRIPTIONAL REGULATOR YBHD"/>
    <property type="match status" value="1"/>
</dbReference>
<evidence type="ECO:0000256" key="1">
    <source>
        <dbReference type="ARBA" id="ARBA00009437"/>
    </source>
</evidence>
<keyword evidence="4" id="KW-0804">Transcription</keyword>
<evidence type="ECO:0000313" key="6">
    <source>
        <dbReference type="EMBL" id="KJF18948.1"/>
    </source>
</evidence>
<dbReference type="AlphaFoldDB" id="A0A0D8HM07"/>
<dbReference type="Pfam" id="PF03466">
    <property type="entry name" value="LysR_substrate"/>
    <property type="match status" value="1"/>
</dbReference>
<dbReference type="Pfam" id="PF00126">
    <property type="entry name" value="HTH_1"/>
    <property type="match status" value="1"/>
</dbReference>
<organism evidence="6 7">
    <name type="scientific">Acidithrix ferrooxidans</name>
    <dbReference type="NCBI Taxonomy" id="1280514"/>
    <lineage>
        <taxon>Bacteria</taxon>
        <taxon>Bacillati</taxon>
        <taxon>Actinomycetota</taxon>
        <taxon>Acidimicrobiia</taxon>
        <taxon>Acidimicrobiales</taxon>
        <taxon>Acidimicrobiaceae</taxon>
        <taxon>Acidithrix</taxon>
    </lineage>
</organism>
<evidence type="ECO:0000256" key="3">
    <source>
        <dbReference type="ARBA" id="ARBA00023125"/>
    </source>
</evidence>
<dbReference type="GO" id="GO:0003700">
    <property type="term" value="F:DNA-binding transcription factor activity"/>
    <property type="evidence" value="ECO:0007669"/>
    <property type="project" value="InterPro"/>
</dbReference>
<dbReference type="SUPFAM" id="SSF46785">
    <property type="entry name" value="Winged helix' DNA-binding domain"/>
    <property type="match status" value="1"/>
</dbReference>
<dbReference type="GO" id="GO:0003677">
    <property type="term" value="F:DNA binding"/>
    <property type="evidence" value="ECO:0007669"/>
    <property type="project" value="UniProtKB-KW"/>
</dbReference>
<dbReference type="RefSeq" id="WP_052603999.1">
    <property type="nucleotide sequence ID" value="NZ_JXYS01000002.1"/>
</dbReference>